<evidence type="ECO:0000313" key="1">
    <source>
        <dbReference type="EMBL" id="CAI5761915.1"/>
    </source>
</evidence>
<keyword evidence="2" id="KW-1185">Reference proteome</keyword>
<evidence type="ECO:0000313" key="2">
    <source>
        <dbReference type="Proteomes" id="UP001178461"/>
    </source>
</evidence>
<sequence length="127" mass="13855">VGKAYRSWAGSLPQRLSVGCGLAQRDAGNHVLSEYGGLAKQAAWLLTPGLNALRHNPTTVHFIQVFAAIFHIPHNELTQLCPLSPLLLVYAQFLEATTRVALWIKPQCLGLADQKVCLPMSSKRILG</sequence>
<name>A0AA35JL02_9SAUR</name>
<proteinExistence type="predicted"/>
<dbReference type="Proteomes" id="UP001178461">
    <property type="component" value="Chromosome 1"/>
</dbReference>
<feature type="non-terminal residue" evidence="1">
    <location>
        <position position="1"/>
    </location>
</feature>
<reference evidence="1" key="1">
    <citation type="submission" date="2022-12" db="EMBL/GenBank/DDBJ databases">
        <authorList>
            <person name="Alioto T."/>
            <person name="Alioto T."/>
            <person name="Gomez Garrido J."/>
        </authorList>
    </citation>
    <scope>NUCLEOTIDE SEQUENCE</scope>
</reference>
<organism evidence="1 2">
    <name type="scientific">Podarcis lilfordi</name>
    <name type="common">Lilford's wall lizard</name>
    <dbReference type="NCBI Taxonomy" id="74358"/>
    <lineage>
        <taxon>Eukaryota</taxon>
        <taxon>Metazoa</taxon>
        <taxon>Chordata</taxon>
        <taxon>Craniata</taxon>
        <taxon>Vertebrata</taxon>
        <taxon>Euteleostomi</taxon>
        <taxon>Lepidosauria</taxon>
        <taxon>Squamata</taxon>
        <taxon>Bifurcata</taxon>
        <taxon>Unidentata</taxon>
        <taxon>Episquamata</taxon>
        <taxon>Laterata</taxon>
        <taxon>Lacertibaenia</taxon>
        <taxon>Lacertidae</taxon>
        <taxon>Podarcis</taxon>
    </lineage>
</organism>
<feature type="non-terminal residue" evidence="1">
    <location>
        <position position="127"/>
    </location>
</feature>
<accession>A0AA35JL02</accession>
<dbReference type="AlphaFoldDB" id="A0AA35JL02"/>
<gene>
    <name evidence="1" type="ORF">PODLI_1B004291</name>
</gene>
<dbReference type="EMBL" id="OX395126">
    <property type="protein sequence ID" value="CAI5761915.1"/>
    <property type="molecule type" value="Genomic_DNA"/>
</dbReference>
<protein>
    <submittedName>
        <fullName evidence="1">Arginyl-tRNA synthetase</fullName>
    </submittedName>
</protein>